<comment type="caution">
    <text evidence="2">The sequence shown here is derived from an EMBL/GenBank/DDBJ whole genome shotgun (WGS) entry which is preliminary data.</text>
</comment>
<protein>
    <submittedName>
        <fullName evidence="2">GTP pyrophosphokinase family protein</fullName>
    </submittedName>
</protein>
<dbReference type="Proteomes" id="UP001589890">
    <property type="component" value="Unassembled WGS sequence"/>
</dbReference>
<sequence>MSGAKPLSGAEELRRLAEPAAAQYERTHQQYVGGARKLEALINELIGDEEGINYLSATARAKDPESFYEKASRPHPDDPTRLKYDDPLQQITDLVAARVITFLVEAVDRVCEVIESEFEIVEHTDMGAHTRAQGVFGYASKHYLVRLNAHRSDLPEYSVLKNLTMEIQVRTAVQHAWAEFEHDIRYKLDIPPERKPEFDRRFLLAAALMELADNEFAEIDKMYRSLAAKPDTSPSPTEALSPAALTTYLTRRYPDAPHAKTNHYVWMLGILGRLGVTTEQELGALLAGVDSTAVQAAMTHRFPAGTVRRLDDDLLAAKGQDYLNLFADEERRTKILRGRLKALSRAGLA</sequence>
<dbReference type="RefSeq" id="WP_380053975.1">
    <property type="nucleotide sequence ID" value="NZ_JBHLTC010000037.1"/>
</dbReference>
<reference evidence="2 3" key="1">
    <citation type="submission" date="2024-09" db="EMBL/GenBank/DDBJ databases">
        <authorList>
            <person name="Sun Q."/>
            <person name="Mori K."/>
        </authorList>
    </citation>
    <scope>NUCLEOTIDE SEQUENCE [LARGE SCALE GENOMIC DNA]</scope>
    <source>
        <strain evidence="2 3">CGMCC 1.15906</strain>
    </source>
</reference>
<dbReference type="InterPro" id="IPR007685">
    <property type="entry name" value="RelA_SpoT"/>
</dbReference>
<proteinExistence type="predicted"/>
<dbReference type="Gene3D" id="3.30.460.10">
    <property type="entry name" value="Beta Polymerase, domain 2"/>
    <property type="match status" value="1"/>
</dbReference>
<feature type="domain" description="RelA/SpoT" evidence="1">
    <location>
        <begin position="59"/>
        <end position="192"/>
    </location>
</feature>
<organism evidence="2 3">
    <name type="scientific">Kribbella deserti</name>
    <dbReference type="NCBI Taxonomy" id="1926257"/>
    <lineage>
        <taxon>Bacteria</taxon>
        <taxon>Bacillati</taxon>
        <taxon>Actinomycetota</taxon>
        <taxon>Actinomycetes</taxon>
        <taxon>Propionibacteriales</taxon>
        <taxon>Kribbellaceae</taxon>
        <taxon>Kribbella</taxon>
    </lineage>
</organism>
<dbReference type="PANTHER" id="PTHR41773">
    <property type="entry name" value="GTP PYROPHOSPHATASE-RELATED"/>
    <property type="match status" value="1"/>
</dbReference>
<name>A0ABV6QU84_9ACTN</name>
<dbReference type="Pfam" id="PF04607">
    <property type="entry name" value="RelA_SpoT"/>
    <property type="match status" value="1"/>
</dbReference>
<dbReference type="SUPFAM" id="SSF81301">
    <property type="entry name" value="Nucleotidyltransferase"/>
    <property type="match status" value="1"/>
</dbReference>
<dbReference type="CDD" id="cd05399">
    <property type="entry name" value="NT_Rel-Spo_like"/>
    <property type="match status" value="1"/>
</dbReference>
<dbReference type="PANTHER" id="PTHR41773:SF1">
    <property type="entry name" value="RELA_SPOT DOMAIN-CONTAINING PROTEIN"/>
    <property type="match status" value="1"/>
</dbReference>
<dbReference type="InterPro" id="IPR043519">
    <property type="entry name" value="NT_sf"/>
</dbReference>
<evidence type="ECO:0000313" key="2">
    <source>
        <dbReference type="EMBL" id="MFC0628194.1"/>
    </source>
</evidence>
<dbReference type="EMBL" id="JBHLTC010000037">
    <property type="protein sequence ID" value="MFC0628194.1"/>
    <property type="molecule type" value="Genomic_DNA"/>
</dbReference>
<gene>
    <name evidence="2" type="ORF">ACFFGN_29260</name>
</gene>
<dbReference type="Gene3D" id="1.10.287.860">
    <property type="entry name" value="Nucleotidyltransferase"/>
    <property type="match status" value="1"/>
</dbReference>
<accession>A0ABV6QU84</accession>
<evidence type="ECO:0000313" key="3">
    <source>
        <dbReference type="Proteomes" id="UP001589890"/>
    </source>
</evidence>
<dbReference type="SMART" id="SM00954">
    <property type="entry name" value="RelA_SpoT"/>
    <property type="match status" value="1"/>
</dbReference>
<evidence type="ECO:0000259" key="1">
    <source>
        <dbReference type="SMART" id="SM00954"/>
    </source>
</evidence>
<keyword evidence="3" id="KW-1185">Reference proteome</keyword>